<gene>
    <name evidence="1" type="ORF">CFN58_08245</name>
</gene>
<comment type="caution">
    <text evidence="1">The sequence shown here is derived from an EMBL/GenBank/DDBJ whole genome shotgun (WGS) entry which is preliminary data.</text>
</comment>
<dbReference type="Proteomes" id="UP000217163">
    <property type="component" value="Unassembled WGS sequence"/>
</dbReference>
<proteinExistence type="predicted"/>
<accession>A0A261WL18</accession>
<evidence type="ECO:0000313" key="2">
    <source>
        <dbReference type="Proteomes" id="UP000217163"/>
    </source>
</evidence>
<organism evidence="1 2">
    <name type="scientific">Pseudomonas avellanae</name>
    <dbReference type="NCBI Taxonomy" id="46257"/>
    <lineage>
        <taxon>Bacteria</taxon>
        <taxon>Pseudomonadati</taxon>
        <taxon>Pseudomonadota</taxon>
        <taxon>Gammaproteobacteria</taxon>
        <taxon>Pseudomonadales</taxon>
        <taxon>Pseudomonadaceae</taxon>
        <taxon>Pseudomonas</taxon>
    </lineage>
</organism>
<dbReference type="AlphaFoldDB" id="A0A261WL18"/>
<evidence type="ECO:0000313" key="1">
    <source>
        <dbReference type="EMBL" id="OZI86848.1"/>
    </source>
</evidence>
<feature type="non-terminal residue" evidence="1">
    <location>
        <position position="61"/>
    </location>
</feature>
<dbReference type="EMBL" id="NKQU01000218">
    <property type="protein sequence ID" value="OZI86848.1"/>
    <property type="molecule type" value="Genomic_DNA"/>
</dbReference>
<name>A0A261WL18_9PSED</name>
<reference evidence="2" key="1">
    <citation type="journal article" date="2016" name="Sci. Rep.">
        <title>Genome analysis of the kiwifruit canker pathogen Pseudomonas syringae pv. actinidiae biovar 5.</title>
        <authorList>
            <person name="Fujikawa T."/>
            <person name="Sawada H."/>
        </authorList>
    </citation>
    <scope>NUCLEOTIDE SEQUENCE [LARGE SCALE GENOMIC DNA]</scope>
    <source>
        <strain evidence="2">MAFF 212061</strain>
    </source>
</reference>
<sequence length="61" mass="6705">MVASVVDASACLGSPECIDGQFGERRKQAHQADLSWRRSHTIKSIDHLVNSNYSIISIVCC</sequence>
<protein>
    <submittedName>
        <fullName evidence="1">Uncharacterized protein</fullName>
    </submittedName>
</protein>